<proteinExistence type="predicted"/>
<feature type="transmembrane region" description="Helical" evidence="2">
    <location>
        <begin position="1153"/>
        <end position="1175"/>
    </location>
</feature>
<sequence length="1714" mass="184049">APAGAAPGPPRGLSLRVAGPGRPTSLVVSWLAPEHLGESPVHAYDVEVAAGELGPCDARWGQAGAAWAVDVTSTPGGLQELSVVVVLAARARGASLSGRVRARNRHGVGAWLQTSCGAPAPAQDCGEAPALQLRGCLLAVSQQGQLSWDAPPGLRGALFQFSLWECPGAATSNMRMRRVLTEQMDLGAPKLLRLTSATRERFPMAKGASYIGEVLALEPGVGCRSLAVAMCLSLACEPRRPVSVPAAASKEQVRAVAAAEQEQSTFDLVRAEQMGAEVTFASPPAEQIVKMPLLSLTVQPLVERAGEAAPLEAPIECSAEPMSGNFQTGDLLPREADPCAEQVTPLQLNCAPGQLLDLTEPPVQQGLLDAVVLDLTEPLVQHGPLDAIATEAAPPGVAPSEARELPRLAPQGPARAEAASALRVFGATRGADAHGAPLGLRVARVWPEGAEVRWRGPAALWLLRLQDAASGLSRVEATELGCQGLGVRCEEALEWRHEFHDLRPGRTYVVGIPGHDDHVTLRTPSGDPVACVPWARVKEVGARVVELEWGAAADDAGEYQVSVRSSGGIAPGDVARVELLRQREACTKQSYCVQDLRPDTKYDFELWFSKGGVRSSECISLTAATCSECAEPAPVDDHGTMTDARWEMRASDACLDSSAAELNSVRRRAYDRFQLLVCMLMVILHVSNVALELQRADADFSEERVLVATVAVALPWMLNAVICWVFYQVCRELSTIEDGMVGFRQWLVDNSRLAGCIWILSVMHSGCLNLFKFYMPQRVFDATERASVQNFDHLLLQALRSKAEAEELCGEYARMLAALQGRPAPKPAPARRAAAADVLLAERTPARGAAAEGRLCEVHTPPRPALAWPAPWSPPGGPPQSPPPPADAPEGASASPGAPDHLWGFAVMTPGTVAPEPALAAPAAPCALREAARRPREGDHVAAAAGPPRLEASPTHAALPPPPRLAEAGEGASPAAQEQVFARQISDHSAVTFVIELRARRDPHRFPISSHVLKSNTFTKLAATIEPFLDFTSLSPPSAFEAGKDFLKDMARLARDQLAFLDPRHPATLVQLARAITRVAWRNDILIADRLLRGHPLAKYFAVIHGPRVQLVSAEAFLARPNRIQWFTAERRQREGPGSPGARERRPRRSDMFTGWFLFTIYVLFGRLLLMTFAASCAARGLELPASASSIVLRGKPALAVFMPEVSDPSDGNPEGCLCRASNFRVAWLRITDVKVMALVINRGLMQITTLVAPWPRRGFAAHRPFMAGALELDGAARVRSFSERAAEGSPILFSLDVAQAFPPLAQGCMSDVLRRVLLRPPLLTFLEVCCAPMVGHMVMGSSLVPGYAASSGMAQGRPMSGSPFAIFTMPFATDLTRAIGDRARGTARWRADDDGGALEALLHLKRAHRVLLITERAAAPMPMSAKCNATPLEATFSEQLQSKIMARMGAEAPPRRACQVARALKHLGRLLVDSALRDGGCLRPGGTSPQLRRRLKWRLAAHAALFSTPRWASKQVPIWRPQCAELVGHIDWDSLSGEASWNIELVVEGIRVLCWPLAQGVRPPATGESLPPWRAGPSGRTTFEGADTEALLHALGVVQAYGGSPTDAPGSCSSSSIGADMAAQFESAGVPRPAESNTHGRSEGLAATRSTAVQTDRKEFGQLQRQLEKHSGVVLDLERSLDKYVERCLVLEAMLEDSHTANEPQIVDLRPPR</sequence>
<feature type="region of interest" description="Disordered" evidence="1">
    <location>
        <begin position="850"/>
        <end position="903"/>
    </location>
</feature>
<dbReference type="SMART" id="SM00060">
    <property type="entry name" value="FN3"/>
    <property type="match status" value="3"/>
</dbReference>
<feature type="transmembrane region" description="Helical" evidence="2">
    <location>
        <begin position="705"/>
        <end position="727"/>
    </location>
</feature>
<keyword evidence="5" id="KW-1185">Reference proteome</keyword>
<dbReference type="InterPro" id="IPR013783">
    <property type="entry name" value="Ig-like_fold"/>
</dbReference>
<keyword evidence="2" id="KW-1133">Transmembrane helix</keyword>
<organism evidence="4 5">
    <name type="scientific">Prorocentrum cordatum</name>
    <dbReference type="NCBI Taxonomy" id="2364126"/>
    <lineage>
        <taxon>Eukaryota</taxon>
        <taxon>Sar</taxon>
        <taxon>Alveolata</taxon>
        <taxon>Dinophyceae</taxon>
        <taxon>Prorocentrales</taxon>
        <taxon>Prorocentraceae</taxon>
        <taxon>Prorocentrum</taxon>
    </lineage>
</organism>
<evidence type="ECO:0000313" key="4">
    <source>
        <dbReference type="EMBL" id="CAK0855324.1"/>
    </source>
</evidence>
<dbReference type="Proteomes" id="UP001189429">
    <property type="component" value="Unassembled WGS sequence"/>
</dbReference>
<dbReference type="Gene3D" id="2.60.40.10">
    <property type="entry name" value="Immunoglobulins"/>
    <property type="match status" value="2"/>
</dbReference>
<feature type="region of interest" description="Disordered" evidence="1">
    <location>
        <begin position="931"/>
        <end position="977"/>
    </location>
</feature>
<feature type="non-terminal residue" evidence="4">
    <location>
        <position position="1"/>
    </location>
</feature>
<feature type="domain" description="Fibronectin type-III" evidence="3">
    <location>
        <begin position="528"/>
        <end position="616"/>
    </location>
</feature>
<keyword evidence="2" id="KW-0812">Transmembrane</keyword>
<dbReference type="SUPFAM" id="SSF49265">
    <property type="entry name" value="Fibronectin type III"/>
    <property type="match status" value="1"/>
</dbReference>
<feature type="compositionally biased region" description="Pro residues" evidence="1">
    <location>
        <begin position="871"/>
        <end position="887"/>
    </location>
</feature>
<evidence type="ECO:0000259" key="3">
    <source>
        <dbReference type="SMART" id="SM00060"/>
    </source>
</evidence>
<evidence type="ECO:0000256" key="1">
    <source>
        <dbReference type="SAM" id="MobiDB-lite"/>
    </source>
</evidence>
<comment type="caution">
    <text evidence="4">The sequence shown here is derived from an EMBL/GenBank/DDBJ whole genome shotgun (WGS) entry which is preliminary data.</text>
</comment>
<feature type="region of interest" description="Disordered" evidence="1">
    <location>
        <begin position="1628"/>
        <end position="1654"/>
    </location>
</feature>
<dbReference type="CDD" id="cd00063">
    <property type="entry name" value="FN3"/>
    <property type="match status" value="1"/>
</dbReference>
<dbReference type="EMBL" id="CAUYUJ010015542">
    <property type="protein sequence ID" value="CAK0855324.1"/>
    <property type="molecule type" value="Genomic_DNA"/>
</dbReference>
<protein>
    <recommendedName>
        <fullName evidence="3">Fibronectin type-III domain-containing protein</fullName>
    </recommendedName>
</protein>
<accession>A0ABN9U9M0</accession>
<dbReference type="InterPro" id="IPR003961">
    <property type="entry name" value="FN3_dom"/>
</dbReference>
<feature type="compositionally biased region" description="Basic and acidic residues" evidence="1">
    <location>
        <begin position="931"/>
        <end position="940"/>
    </location>
</feature>
<feature type="domain" description="Fibronectin type-III" evidence="3">
    <location>
        <begin position="434"/>
        <end position="522"/>
    </location>
</feature>
<evidence type="ECO:0000256" key="2">
    <source>
        <dbReference type="SAM" id="Phobius"/>
    </source>
</evidence>
<feature type="compositionally biased region" description="Low complexity" evidence="1">
    <location>
        <begin position="888"/>
        <end position="899"/>
    </location>
</feature>
<name>A0ABN9U9M0_9DINO</name>
<reference evidence="4" key="1">
    <citation type="submission" date="2023-10" db="EMBL/GenBank/DDBJ databases">
        <authorList>
            <person name="Chen Y."/>
            <person name="Shah S."/>
            <person name="Dougan E. K."/>
            <person name="Thang M."/>
            <person name="Chan C."/>
        </authorList>
    </citation>
    <scope>NUCLEOTIDE SEQUENCE [LARGE SCALE GENOMIC DNA]</scope>
</reference>
<feature type="domain" description="Fibronectin type-III" evidence="3">
    <location>
        <begin position="7"/>
        <end position="109"/>
    </location>
</feature>
<dbReference type="InterPro" id="IPR036116">
    <property type="entry name" value="FN3_sf"/>
</dbReference>
<gene>
    <name evidence="4" type="ORF">PCOR1329_LOCUS46101</name>
</gene>
<keyword evidence="2" id="KW-0472">Membrane</keyword>
<evidence type="ECO:0000313" key="5">
    <source>
        <dbReference type="Proteomes" id="UP001189429"/>
    </source>
</evidence>